<feature type="compositionally biased region" description="Low complexity" evidence="2">
    <location>
        <begin position="9"/>
        <end position="18"/>
    </location>
</feature>
<evidence type="ECO:0000313" key="4">
    <source>
        <dbReference type="EMBL" id="KAL0477121.1"/>
    </source>
</evidence>
<accession>A0AAW2YJR4</accession>
<dbReference type="PANTHER" id="PTHR32343">
    <property type="entry name" value="SERINE/ARGININE-RICH SPLICING FACTOR"/>
    <property type="match status" value="1"/>
</dbReference>
<protein>
    <submittedName>
        <fullName evidence="4">CBP20</fullName>
    </submittedName>
</protein>
<dbReference type="GO" id="GO:0003723">
    <property type="term" value="F:RNA binding"/>
    <property type="evidence" value="ECO:0007669"/>
    <property type="project" value="UniProtKB-UniRule"/>
</dbReference>
<dbReference type="InterPro" id="IPR035979">
    <property type="entry name" value="RBD_domain_sf"/>
</dbReference>
<dbReference type="InterPro" id="IPR012677">
    <property type="entry name" value="Nucleotide-bd_a/b_plait_sf"/>
</dbReference>
<keyword evidence="5" id="KW-1185">Reference proteome</keyword>
<gene>
    <name evidence="4" type="ORF">AKO1_005957</name>
</gene>
<evidence type="ECO:0000259" key="3">
    <source>
        <dbReference type="PROSITE" id="PS50102"/>
    </source>
</evidence>
<sequence length="346" mass="38432">MARKKSAAKENTPAPAAKKANEPNKNADKKVKPAKQDKKRKIEEVAPEEETTEQSQEEANEEETPKPVENGKKKKVEKKAEETTAPEVSEKKEDDIIVVADFVKGTEKELTDALKKQHDVQVISIEKVSVGKYHLTLVSTKKSKKLVNSHVVRIGGSDIILSKQNTYKSGLVVTNISITVTEDILNACFKEIGSIKKMTLKTSGATKVAYVTFTKELKDDALEYNGALIEDRNIKVRFMSDEDKRVVFSSVSKDVTVETLTPYLKEIGTVDFVGLVDVDRTSNTFVVQFSEYHDVMEATEYNGADIHGRACVVTMNGEPIKKVASTKAPENKDTDKNDGKNKKHKK</sequence>
<dbReference type="InterPro" id="IPR000504">
    <property type="entry name" value="RRM_dom"/>
</dbReference>
<evidence type="ECO:0000313" key="5">
    <source>
        <dbReference type="Proteomes" id="UP001431209"/>
    </source>
</evidence>
<proteinExistence type="predicted"/>
<keyword evidence="1" id="KW-0694">RNA-binding</keyword>
<feature type="compositionally biased region" description="Basic and acidic residues" evidence="2">
    <location>
        <begin position="329"/>
        <end position="340"/>
    </location>
</feature>
<name>A0AAW2YJR4_9EUKA</name>
<dbReference type="PROSITE" id="PS50102">
    <property type="entry name" value="RRM"/>
    <property type="match status" value="1"/>
</dbReference>
<feature type="domain" description="RRM" evidence="3">
    <location>
        <begin position="169"/>
        <end position="241"/>
    </location>
</feature>
<comment type="caution">
    <text evidence="4">The sequence shown here is derived from an EMBL/GenBank/DDBJ whole genome shotgun (WGS) entry which is preliminary data.</text>
</comment>
<evidence type="ECO:0000256" key="2">
    <source>
        <dbReference type="SAM" id="MobiDB-lite"/>
    </source>
</evidence>
<feature type="compositionally biased region" description="Acidic residues" evidence="2">
    <location>
        <begin position="45"/>
        <end position="62"/>
    </location>
</feature>
<dbReference type="Gene3D" id="3.30.70.330">
    <property type="match status" value="2"/>
</dbReference>
<feature type="compositionally biased region" description="Basic and acidic residues" evidence="2">
    <location>
        <begin position="19"/>
        <end position="44"/>
    </location>
</feature>
<dbReference type="Proteomes" id="UP001431209">
    <property type="component" value="Unassembled WGS sequence"/>
</dbReference>
<feature type="region of interest" description="Disordered" evidence="2">
    <location>
        <begin position="322"/>
        <end position="346"/>
    </location>
</feature>
<dbReference type="EMBL" id="JAOPGA020000144">
    <property type="protein sequence ID" value="KAL0477121.1"/>
    <property type="molecule type" value="Genomic_DNA"/>
</dbReference>
<dbReference type="SUPFAM" id="SSF54928">
    <property type="entry name" value="RNA-binding domain, RBD"/>
    <property type="match status" value="1"/>
</dbReference>
<feature type="compositionally biased region" description="Basic and acidic residues" evidence="2">
    <location>
        <begin position="78"/>
        <end position="90"/>
    </location>
</feature>
<organism evidence="4 5">
    <name type="scientific">Acrasis kona</name>
    <dbReference type="NCBI Taxonomy" id="1008807"/>
    <lineage>
        <taxon>Eukaryota</taxon>
        <taxon>Discoba</taxon>
        <taxon>Heterolobosea</taxon>
        <taxon>Tetramitia</taxon>
        <taxon>Eutetramitia</taxon>
        <taxon>Acrasidae</taxon>
        <taxon>Acrasis</taxon>
    </lineage>
</organism>
<dbReference type="Pfam" id="PF00076">
    <property type="entry name" value="RRM_1"/>
    <property type="match status" value="1"/>
</dbReference>
<evidence type="ECO:0000256" key="1">
    <source>
        <dbReference type="PROSITE-ProRule" id="PRU00176"/>
    </source>
</evidence>
<feature type="region of interest" description="Disordered" evidence="2">
    <location>
        <begin position="1"/>
        <end position="90"/>
    </location>
</feature>
<reference evidence="4 5" key="1">
    <citation type="submission" date="2024-03" db="EMBL/GenBank/DDBJ databases">
        <title>The Acrasis kona genome and developmental transcriptomes reveal deep origins of eukaryotic multicellular pathways.</title>
        <authorList>
            <person name="Sheikh S."/>
            <person name="Fu C.-J."/>
            <person name="Brown M.W."/>
            <person name="Baldauf S.L."/>
        </authorList>
    </citation>
    <scope>NUCLEOTIDE SEQUENCE [LARGE SCALE GENOMIC DNA]</scope>
    <source>
        <strain evidence="4 5">ATCC MYA-3509</strain>
    </source>
</reference>
<dbReference type="SMART" id="SM00360">
    <property type="entry name" value="RRM"/>
    <property type="match status" value="2"/>
</dbReference>
<dbReference type="AlphaFoldDB" id="A0AAW2YJR4"/>